<dbReference type="GO" id="GO:0016791">
    <property type="term" value="F:phosphatase activity"/>
    <property type="evidence" value="ECO:0007669"/>
    <property type="project" value="InterPro"/>
</dbReference>
<protein>
    <recommendedName>
        <fullName evidence="5">Haloacid dehalogenase-like hydrolase domain-containing protein 2</fullName>
    </recommendedName>
</protein>
<dbReference type="PANTHER" id="PTHR19288:SF46">
    <property type="entry name" value="HALOACID DEHALOGENASE-LIKE HYDROLASE DOMAIN-CONTAINING PROTEIN 2"/>
    <property type="match status" value="1"/>
</dbReference>
<dbReference type="Gene3D" id="3.40.50.1000">
    <property type="entry name" value="HAD superfamily/HAD-like"/>
    <property type="match status" value="2"/>
</dbReference>
<reference evidence="6 7" key="1">
    <citation type="submission" date="2022-12" db="EMBL/GenBank/DDBJ databases">
        <title>Chromosome-level genome assembly of true bugs.</title>
        <authorList>
            <person name="Ma L."/>
            <person name="Li H."/>
        </authorList>
    </citation>
    <scope>NUCLEOTIDE SEQUENCE [LARGE SCALE GENOMIC DNA]</scope>
    <source>
        <strain evidence="6">Lab_2022b</strain>
    </source>
</reference>
<keyword evidence="4" id="KW-0460">Magnesium</keyword>
<dbReference type="GO" id="GO:0046872">
    <property type="term" value="F:metal ion binding"/>
    <property type="evidence" value="ECO:0007669"/>
    <property type="project" value="UniProtKB-KW"/>
</dbReference>
<dbReference type="InterPro" id="IPR036412">
    <property type="entry name" value="HAD-like_sf"/>
</dbReference>
<comment type="cofactor">
    <cofactor evidence="1">
        <name>Mg(2+)</name>
        <dbReference type="ChEBI" id="CHEBI:18420"/>
    </cofactor>
</comment>
<dbReference type="InterPro" id="IPR006357">
    <property type="entry name" value="HAD-SF_hydro_IIA"/>
</dbReference>
<dbReference type="Proteomes" id="UP001461498">
    <property type="component" value="Unassembled WGS sequence"/>
</dbReference>
<comment type="caution">
    <text evidence="6">The sequence shown here is derived from an EMBL/GenBank/DDBJ whole genome shotgun (WGS) entry which is preliminary data.</text>
</comment>
<dbReference type="GO" id="GO:0005737">
    <property type="term" value="C:cytoplasm"/>
    <property type="evidence" value="ECO:0007669"/>
    <property type="project" value="TreeGrafter"/>
</dbReference>
<evidence type="ECO:0000256" key="5">
    <source>
        <dbReference type="ARBA" id="ARBA00039666"/>
    </source>
</evidence>
<dbReference type="InterPro" id="IPR006439">
    <property type="entry name" value="HAD-SF_hydro_IA"/>
</dbReference>
<dbReference type="SUPFAM" id="SSF56784">
    <property type="entry name" value="HAD-like"/>
    <property type="match status" value="1"/>
</dbReference>
<dbReference type="PANTHER" id="PTHR19288">
    <property type="entry name" value="4-NITROPHENYLPHOSPHATASE-RELATED"/>
    <property type="match status" value="1"/>
</dbReference>
<dbReference type="InterPro" id="IPR006355">
    <property type="entry name" value="LHPP/HDHD2"/>
</dbReference>
<evidence type="ECO:0000256" key="4">
    <source>
        <dbReference type="ARBA" id="ARBA00022842"/>
    </source>
</evidence>
<dbReference type="Pfam" id="PF13344">
    <property type="entry name" value="Hydrolase_6"/>
    <property type="match status" value="1"/>
</dbReference>
<proteinExistence type="inferred from homology"/>
<dbReference type="AlphaFoldDB" id="A0AAW1CYC1"/>
<name>A0AAW1CYC1_9HEMI</name>
<comment type="similarity">
    <text evidence="2">Belongs to the HAD-like hydrolase superfamily.</text>
</comment>
<evidence type="ECO:0000256" key="3">
    <source>
        <dbReference type="ARBA" id="ARBA00022723"/>
    </source>
</evidence>
<gene>
    <name evidence="6" type="ORF">O3M35_002204</name>
</gene>
<dbReference type="NCBIfam" id="TIGR01549">
    <property type="entry name" value="HAD-SF-IA-v1"/>
    <property type="match status" value="1"/>
</dbReference>
<dbReference type="Pfam" id="PF13242">
    <property type="entry name" value="Hydrolase_like"/>
    <property type="match status" value="1"/>
</dbReference>
<organism evidence="6 7">
    <name type="scientific">Rhynocoris fuscipes</name>
    <dbReference type="NCBI Taxonomy" id="488301"/>
    <lineage>
        <taxon>Eukaryota</taxon>
        <taxon>Metazoa</taxon>
        <taxon>Ecdysozoa</taxon>
        <taxon>Arthropoda</taxon>
        <taxon>Hexapoda</taxon>
        <taxon>Insecta</taxon>
        <taxon>Pterygota</taxon>
        <taxon>Neoptera</taxon>
        <taxon>Paraneoptera</taxon>
        <taxon>Hemiptera</taxon>
        <taxon>Heteroptera</taxon>
        <taxon>Panheteroptera</taxon>
        <taxon>Cimicomorpha</taxon>
        <taxon>Reduviidae</taxon>
        <taxon>Harpactorinae</taxon>
        <taxon>Harpactorini</taxon>
        <taxon>Rhynocoris</taxon>
    </lineage>
</organism>
<evidence type="ECO:0000256" key="2">
    <source>
        <dbReference type="ARBA" id="ARBA00007958"/>
    </source>
</evidence>
<dbReference type="NCBIfam" id="TIGR01460">
    <property type="entry name" value="HAD-SF-IIA"/>
    <property type="match status" value="1"/>
</dbReference>
<evidence type="ECO:0000313" key="6">
    <source>
        <dbReference type="EMBL" id="KAK9501090.1"/>
    </source>
</evidence>
<keyword evidence="7" id="KW-1185">Reference proteome</keyword>
<dbReference type="NCBIfam" id="TIGR01458">
    <property type="entry name" value="HAD-SF-IIA-hyp3"/>
    <property type="match status" value="1"/>
</dbReference>
<accession>A0AAW1CYC1</accession>
<evidence type="ECO:0000313" key="7">
    <source>
        <dbReference type="Proteomes" id="UP001461498"/>
    </source>
</evidence>
<sequence>MLQSFQYCIKFTRKFSIGINNRKHPLMATIKTVLIDISGTLSIDNKEVPGSVAALERLQKAPVDIKFVTNTTTMSKKTLYEELTQTGFDVDINEVYTALMATNDFLKRENLKPLFLLPEDSVKNDFPDFSSFDGKPNSVVVGLAPQQFSRANLNKALRILLDGGKLIATHQSRYIRAADGKLSLGPGPFVQALEYASGVRAVTIGKPNSQFFMGALDKIPPENAVMIGDDVKNDIYGAQDLGMRGYLVKTGKYLEGDENKINPRPYKVVNSFSAAVDDIVASLNK</sequence>
<evidence type="ECO:0000256" key="1">
    <source>
        <dbReference type="ARBA" id="ARBA00001946"/>
    </source>
</evidence>
<keyword evidence="3" id="KW-0479">Metal-binding</keyword>
<dbReference type="EMBL" id="JAPXFL010000010">
    <property type="protein sequence ID" value="KAK9501090.1"/>
    <property type="molecule type" value="Genomic_DNA"/>
</dbReference>
<dbReference type="InterPro" id="IPR023214">
    <property type="entry name" value="HAD_sf"/>
</dbReference>